<proteinExistence type="predicted"/>
<dbReference type="NCBIfam" id="NF040712">
    <property type="entry name" value="SepH"/>
    <property type="match status" value="1"/>
</dbReference>
<evidence type="ECO:0000256" key="1">
    <source>
        <dbReference type="SAM" id="MobiDB-lite"/>
    </source>
</evidence>
<dbReference type="Pfam" id="PF11268">
    <property type="entry name" value="DUF3071"/>
    <property type="match status" value="1"/>
</dbReference>
<sequence length="349" mass="37732">MSPDQPASPALTPREIQARIRSGESLADVAELAGIPLDRVERFAAPVIAEREYVAAQALSASVRRRGETSGHRNLRLTITERLTGRGVDVDTLAWDSYRLEDTRWGVTATYTVGEAERQALFWYDVRGRFSVAGNDEARWVLGEQPRDLAPAAAGEDAEDVEPTVDLSDELAIVRAVQEPPPAEQLSSRRRAIEDVVDDVLAGMAEESATAYAGLSDASAVPESASVRGAGWEPAIVVDYPVEPSQVEPADEFGEEMAGTDEPGEPDAPTAVEDREDEADALEEEQAEEGQPKPKRAQEGQAQPEQAEPEPVAATEPEPSTEAPAKRSGRKRASVPSWDEIMFGSPKRP</sequence>
<dbReference type="EMBL" id="BAABAB010000007">
    <property type="protein sequence ID" value="GAA3611928.1"/>
    <property type="molecule type" value="Genomic_DNA"/>
</dbReference>
<accession>A0ABP6ZLT4</accession>
<organism evidence="3 4">
    <name type="scientific">Microlunatus ginsengisoli</name>
    <dbReference type="NCBI Taxonomy" id="363863"/>
    <lineage>
        <taxon>Bacteria</taxon>
        <taxon>Bacillati</taxon>
        <taxon>Actinomycetota</taxon>
        <taxon>Actinomycetes</taxon>
        <taxon>Propionibacteriales</taxon>
        <taxon>Propionibacteriaceae</taxon>
        <taxon>Microlunatus</taxon>
    </lineage>
</organism>
<dbReference type="InterPro" id="IPR021421">
    <property type="entry name" value="DUF3071"/>
</dbReference>
<reference evidence="4" key="1">
    <citation type="journal article" date="2019" name="Int. J. Syst. Evol. Microbiol.">
        <title>The Global Catalogue of Microorganisms (GCM) 10K type strain sequencing project: providing services to taxonomists for standard genome sequencing and annotation.</title>
        <authorList>
            <consortium name="The Broad Institute Genomics Platform"/>
            <consortium name="The Broad Institute Genome Sequencing Center for Infectious Disease"/>
            <person name="Wu L."/>
            <person name="Ma J."/>
        </authorList>
    </citation>
    <scope>NUCLEOTIDE SEQUENCE [LARGE SCALE GENOMIC DNA]</scope>
    <source>
        <strain evidence="4">JCM 16929</strain>
    </source>
</reference>
<feature type="compositionally biased region" description="Acidic residues" evidence="1">
    <location>
        <begin position="274"/>
        <end position="288"/>
    </location>
</feature>
<feature type="region of interest" description="Disordered" evidence="1">
    <location>
        <begin position="250"/>
        <end position="349"/>
    </location>
</feature>
<gene>
    <name evidence="3" type="primary">sepH</name>
    <name evidence="3" type="ORF">GCM10022236_12150</name>
</gene>
<name>A0ABP6ZLT4_9ACTN</name>
<feature type="domain" description="DUF3071" evidence="2">
    <location>
        <begin position="8"/>
        <end position="124"/>
    </location>
</feature>
<evidence type="ECO:0000259" key="2">
    <source>
        <dbReference type="Pfam" id="PF11268"/>
    </source>
</evidence>
<evidence type="ECO:0000313" key="4">
    <source>
        <dbReference type="Proteomes" id="UP001501490"/>
    </source>
</evidence>
<feature type="compositionally biased region" description="Acidic residues" evidence="1">
    <location>
        <begin position="250"/>
        <end position="265"/>
    </location>
</feature>
<feature type="compositionally biased region" description="Low complexity" evidence="1">
    <location>
        <begin position="299"/>
        <end position="323"/>
    </location>
</feature>
<dbReference type="InterPro" id="IPR047682">
    <property type="entry name" value="SepH-like"/>
</dbReference>
<dbReference type="RefSeq" id="WP_344802399.1">
    <property type="nucleotide sequence ID" value="NZ_BAABAB010000007.1"/>
</dbReference>
<protein>
    <submittedName>
        <fullName evidence="3">Septation protein SepH</fullName>
    </submittedName>
</protein>
<dbReference type="Proteomes" id="UP001501490">
    <property type="component" value="Unassembled WGS sequence"/>
</dbReference>
<keyword evidence="4" id="KW-1185">Reference proteome</keyword>
<comment type="caution">
    <text evidence="3">The sequence shown here is derived from an EMBL/GenBank/DDBJ whole genome shotgun (WGS) entry which is preliminary data.</text>
</comment>
<evidence type="ECO:0000313" key="3">
    <source>
        <dbReference type="EMBL" id="GAA3611928.1"/>
    </source>
</evidence>